<dbReference type="AlphaFoldDB" id="A0AAF1BPH0"/>
<dbReference type="Pfam" id="PF14223">
    <property type="entry name" value="Retrotran_gag_2"/>
    <property type="match status" value="1"/>
</dbReference>
<sequence>MRRETLFPPPPLPLPPAMSVDISNLITKLALTVDFSGYEEWAHSIEGLSLIWGIQPVLLGVEREPFRRGVDPENPKDRGVVYPASEVAGVHRPRSNARAPNQPTWNADMQAQWTDWQQRENRARGLLMMTVKPDILAQIKHLWSAYHMWLAIGKIFSRAYKKKLTYGPVTAPAALVLPSAARHQHHHHHDSDAERTLRRAVSFAVVQVPTQNGGMALVPAEGFPYAVAAPMQQQQTPLQHQSQLQAPFAPSPTTTPSPQPTATPTRPTSAMSGTASVGSPEIHHHQHEQHQPTTTPPGEAAAGGPTWSPLSSPASSAASSMPTVDNTPTHSPSHSPKATFVPLNDDGAAPAAAAAGRFKGFRNFGWI</sequence>
<dbReference type="Proteomes" id="UP000827549">
    <property type="component" value="Chromosome 2"/>
</dbReference>
<feature type="compositionally biased region" description="Low complexity" evidence="1">
    <location>
        <begin position="262"/>
        <end position="272"/>
    </location>
</feature>
<dbReference type="RefSeq" id="XP_062625425.1">
    <property type="nucleotide sequence ID" value="XM_062769441.1"/>
</dbReference>
<feature type="compositionally biased region" description="Pro residues" evidence="1">
    <location>
        <begin position="249"/>
        <end position="261"/>
    </location>
</feature>
<dbReference type="EMBL" id="CP086715">
    <property type="protein sequence ID" value="WOO79393.1"/>
    <property type="molecule type" value="Genomic_DNA"/>
</dbReference>
<gene>
    <name evidence="2" type="primary">acr3</name>
    <name evidence="2" type="ORF">LOC62_02G002916</name>
</gene>
<dbReference type="GeneID" id="87806163"/>
<reference evidence="2" key="1">
    <citation type="submission" date="2023-10" db="EMBL/GenBank/DDBJ databases">
        <authorList>
            <person name="Noh H."/>
        </authorList>
    </citation>
    <scope>NUCLEOTIDE SEQUENCE</scope>
    <source>
        <strain evidence="2">DUCC4014</strain>
    </source>
</reference>
<evidence type="ECO:0000313" key="2">
    <source>
        <dbReference type="EMBL" id="WOO79393.1"/>
    </source>
</evidence>
<feature type="compositionally biased region" description="Low complexity" evidence="1">
    <location>
        <begin position="308"/>
        <end position="322"/>
    </location>
</feature>
<feature type="region of interest" description="Disordered" evidence="1">
    <location>
        <begin position="231"/>
        <end position="343"/>
    </location>
</feature>
<evidence type="ECO:0000313" key="3">
    <source>
        <dbReference type="Proteomes" id="UP000827549"/>
    </source>
</evidence>
<feature type="compositionally biased region" description="Polar residues" evidence="1">
    <location>
        <begin position="323"/>
        <end position="336"/>
    </location>
</feature>
<feature type="compositionally biased region" description="Low complexity" evidence="1">
    <location>
        <begin position="232"/>
        <end position="248"/>
    </location>
</feature>
<protein>
    <submittedName>
        <fullName evidence="2">Uncharacterized protein</fullName>
    </submittedName>
</protein>
<accession>A0AAF1BPH0</accession>
<evidence type="ECO:0000256" key="1">
    <source>
        <dbReference type="SAM" id="MobiDB-lite"/>
    </source>
</evidence>
<keyword evidence="3" id="KW-1185">Reference proteome</keyword>
<name>A0AAF1BPH0_9TREE</name>
<proteinExistence type="predicted"/>
<organism evidence="2 3">
    <name type="scientific">Vanrija pseudolonga</name>
    <dbReference type="NCBI Taxonomy" id="143232"/>
    <lineage>
        <taxon>Eukaryota</taxon>
        <taxon>Fungi</taxon>
        <taxon>Dikarya</taxon>
        <taxon>Basidiomycota</taxon>
        <taxon>Agaricomycotina</taxon>
        <taxon>Tremellomycetes</taxon>
        <taxon>Trichosporonales</taxon>
        <taxon>Trichosporonaceae</taxon>
        <taxon>Vanrija</taxon>
    </lineage>
</organism>